<evidence type="ECO:0000313" key="2">
    <source>
        <dbReference type="EMBL" id="GAS81282.1"/>
    </source>
</evidence>
<dbReference type="GO" id="GO:0016791">
    <property type="term" value="F:phosphatase activity"/>
    <property type="evidence" value="ECO:0007669"/>
    <property type="project" value="TreeGrafter"/>
</dbReference>
<accession>A0A100VK32</accession>
<name>A0A100VK32_PAEAM</name>
<dbReference type="GO" id="GO:0005737">
    <property type="term" value="C:cytoplasm"/>
    <property type="evidence" value="ECO:0007669"/>
    <property type="project" value="TreeGrafter"/>
</dbReference>
<sequence>MMSETSTVLYFVRHAESRYVEGQERERGLTEQGHQDAGTVASLLHGEQIQLFYSSPYRRAVDTIQILADQSGGIVVTEEDLRERQLSSSDVKHESFHESKERLYRDPTYAFPGGESGEQARSRAVAVIDRILDKHRGQKVVIGTHGDIMTLILQHYDSSYGYEFWESTSMPDIYKLEFNGTHKLVQVTRLWE</sequence>
<dbReference type="Pfam" id="PF00300">
    <property type="entry name" value="His_Phos_1"/>
    <property type="match status" value="1"/>
</dbReference>
<dbReference type="AlphaFoldDB" id="A0A100VK32"/>
<dbReference type="Proteomes" id="UP000069697">
    <property type="component" value="Unassembled WGS sequence"/>
</dbReference>
<dbReference type="InterPro" id="IPR029033">
    <property type="entry name" value="His_PPase_superfam"/>
</dbReference>
<evidence type="ECO:0000313" key="3">
    <source>
        <dbReference type="Proteomes" id="UP000069697"/>
    </source>
</evidence>
<comment type="caution">
    <text evidence="2">The sequence shown here is derived from an EMBL/GenBank/DDBJ whole genome shotgun (WGS) entry which is preliminary data.</text>
</comment>
<dbReference type="InterPro" id="IPR050275">
    <property type="entry name" value="PGM_Phosphatase"/>
</dbReference>
<gene>
    <name evidence="2" type="ORF">PAHA3_1356</name>
</gene>
<reference evidence="2 3" key="1">
    <citation type="journal article" date="2016" name="Genome Announc.">
        <title>Draft Genome Sequence of Paenibacillus amylolyticus Heshi-A3, Isolated from Fermented Rice Bran in a Japanese Fermented Seafood Dish.</title>
        <authorList>
            <person name="Akuzawa S."/>
            <person name="Nagaoka J."/>
            <person name="Kanekatsu M."/>
            <person name="Kubota E."/>
            <person name="Ohtake R."/>
            <person name="Suzuki T."/>
            <person name="Kanesaki Y."/>
        </authorList>
    </citation>
    <scope>NUCLEOTIDE SEQUENCE [LARGE SCALE GENOMIC DNA]</scope>
    <source>
        <strain evidence="2 3">Heshi-A3</strain>
    </source>
</reference>
<reference evidence="3" key="2">
    <citation type="submission" date="2016-01" db="EMBL/GenBank/DDBJ databases">
        <title>Draft Genome Sequence of Paenibacillus amylolyticus Heshi-A3 that Was Isolated from Fermented Rice Bran with Aging Salted Mackerel, Which Was Named Heshiko as Traditional Fermented Seafood in Japan.</title>
        <authorList>
            <person name="Akuzawa S."/>
            <person name="Nakagawa J."/>
            <person name="Kanekatsu T."/>
            <person name="Kubota E."/>
            <person name="Ohtake R."/>
            <person name="Suzuki T."/>
            <person name="Kanesaki Y."/>
        </authorList>
    </citation>
    <scope>NUCLEOTIDE SEQUENCE [LARGE SCALE GENOMIC DNA]</scope>
    <source>
        <strain evidence="3">Heshi-A3</strain>
    </source>
</reference>
<dbReference type="PANTHER" id="PTHR48100">
    <property type="entry name" value="BROAD-SPECIFICITY PHOSPHATASE YOR283W-RELATED"/>
    <property type="match status" value="1"/>
</dbReference>
<dbReference type="SMART" id="SM00855">
    <property type="entry name" value="PGAM"/>
    <property type="match status" value="1"/>
</dbReference>
<organism evidence="2 3">
    <name type="scientific">Paenibacillus amylolyticus</name>
    <dbReference type="NCBI Taxonomy" id="1451"/>
    <lineage>
        <taxon>Bacteria</taxon>
        <taxon>Bacillati</taxon>
        <taxon>Bacillota</taxon>
        <taxon>Bacilli</taxon>
        <taxon>Bacillales</taxon>
        <taxon>Paenibacillaceae</taxon>
        <taxon>Paenibacillus</taxon>
    </lineage>
</organism>
<dbReference type="PANTHER" id="PTHR48100:SF59">
    <property type="entry name" value="ADENOSYLCOBALAMIN_ALPHA-RIBAZOLE PHOSPHATASE"/>
    <property type="match status" value="1"/>
</dbReference>
<proteinExistence type="predicted"/>
<evidence type="ECO:0000256" key="1">
    <source>
        <dbReference type="PIRSR" id="PIRSR613078-2"/>
    </source>
</evidence>
<dbReference type="Gene3D" id="3.40.50.1240">
    <property type="entry name" value="Phosphoglycerate mutase-like"/>
    <property type="match status" value="1"/>
</dbReference>
<dbReference type="InterPro" id="IPR013078">
    <property type="entry name" value="His_Pase_superF_clade-1"/>
</dbReference>
<dbReference type="EMBL" id="BCNV01000001">
    <property type="protein sequence ID" value="GAS81282.1"/>
    <property type="molecule type" value="Genomic_DNA"/>
</dbReference>
<dbReference type="SUPFAM" id="SSF53254">
    <property type="entry name" value="Phosphoglycerate mutase-like"/>
    <property type="match status" value="1"/>
</dbReference>
<dbReference type="CDD" id="cd07067">
    <property type="entry name" value="HP_PGM_like"/>
    <property type="match status" value="1"/>
</dbReference>
<protein>
    <submittedName>
        <fullName evidence="2">Phosphoglycerate mutase</fullName>
    </submittedName>
</protein>
<feature type="binding site" evidence="1">
    <location>
        <position position="59"/>
    </location>
    <ligand>
        <name>substrate</name>
    </ligand>
</feature>